<reference evidence="3" key="3">
    <citation type="submission" date="2025-04" db="UniProtKB">
        <authorList>
            <consortium name="RefSeq"/>
        </authorList>
    </citation>
    <scope>IDENTIFICATION</scope>
    <source>
        <strain evidence="3">CBS 304.34</strain>
    </source>
</reference>
<reference evidence="3" key="2">
    <citation type="submission" date="2020-04" db="EMBL/GenBank/DDBJ databases">
        <authorList>
            <consortium name="NCBI Genome Project"/>
        </authorList>
    </citation>
    <scope>NUCLEOTIDE SEQUENCE</scope>
    <source>
        <strain evidence="3">CBS 304.34</strain>
    </source>
</reference>
<accession>A0A6A6Y7L7</accession>
<evidence type="ECO:0000313" key="1">
    <source>
        <dbReference type="EMBL" id="KAF2804523.1"/>
    </source>
</evidence>
<dbReference type="OrthoDB" id="62952at2759"/>
<dbReference type="AlphaFoldDB" id="A0A6A6Y7L7"/>
<keyword evidence="2" id="KW-1185">Reference proteome</keyword>
<dbReference type="EMBL" id="MU003712">
    <property type="protein sequence ID" value="KAF2804523.1"/>
    <property type="molecule type" value="Genomic_DNA"/>
</dbReference>
<proteinExistence type="predicted"/>
<dbReference type="GeneID" id="54456949"/>
<evidence type="ECO:0000313" key="2">
    <source>
        <dbReference type="Proteomes" id="UP000504636"/>
    </source>
</evidence>
<dbReference type="RefSeq" id="XP_033571487.1">
    <property type="nucleotide sequence ID" value="XM_033716056.1"/>
</dbReference>
<protein>
    <submittedName>
        <fullName evidence="1 3">Uncharacterized protein</fullName>
    </submittedName>
</protein>
<organism evidence="1">
    <name type="scientific">Mytilinidion resinicola</name>
    <dbReference type="NCBI Taxonomy" id="574789"/>
    <lineage>
        <taxon>Eukaryota</taxon>
        <taxon>Fungi</taxon>
        <taxon>Dikarya</taxon>
        <taxon>Ascomycota</taxon>
        <taxon>Pezizomycotina</taxon>
        <taxon>Dothideomycetes</taxon>
        <taxon>Pleosporomycetidae</taxon>
        <taxon>Mytilinidiales</taxon>
        <taxon>Mytilinidiaceae</taxon>
        <taxon>Mytilinidion</taxon>
    </lineage>
</organism>
<evidence type="ECO:0000313" key="3">
    <source>
        <dbReference type="RefSeq" id="XP_033571487.1"/>
    </source>
</evidence>
<gene>
    <name evidence="1 3" type="ORF">BDZ99DRAFT_397596</name>
</gene>
<reference evidence="1 3" key="1">
    <citation type="journal article" date="2020" name="Stud. Mycol.">
        <title>101 Dothideomycetes genomes: a test case for predicting lifestyles and emergence of pathogens.</title>
        <authorList>
            <person name="Haridas S."/>
            <person name="Albert R."/>
            <person name="Binder M."/>
            <person name="Bloem J."/>
            <person name="Labutti K."/>
            <person name="Salamov A."/>
            <person name="Andreopoulos B."/>
            <person name="Baker S."/>
            <person name="Barry K."/>
            <person name="Bills G."/>
            <person name="Bluhm B."/>
            <person name="Cannon C."/>
            <person name="Castanera R."/>
            <person name="Culley D."/>
            <person name="Daum C."/>
            <person name="Ezra D."/>
            <person name="Gonzalez J."/>
            <person name="Henrissat B."/>
            <person name="Kuo A."/>
            <person name="Liang C."/>
            <person name="Lipzen A."/>
            <person name="Lutzoni F."/>
            <person name="Magnuson J."/>
            <person name="Mondo S."/>
            <person name="Nolan M."/>
            <person name="Ohm R."/>
            <person name="Pangilinan J."/>
            <person name="Park H.-J."/>
            <person name="Ramirez L."/>
            <person name="Alfaro M."/>
            <person name="Sun H."/>
            <person name="Tritt A."/>
            <person name="Yoshinaga Y."/>
            <person name="Zwiers L.-H."/>
            <person name="Turgeon B."/>
            <person name="Goodwin S."/>
            <person name="Spatafora J."/>
            <person name="Crous P."/>
            <person name="Grigoriev I."/>
        </authorList>
    </citation>
    <scope>NUCLEOTIDE SEQUENCE</scope>
    <source>
        <strain evidence="1 3">CBS 304.34</strain>
    </source>
</reference>
<dbReference type="Proteomes" id="UP000504636">
    <property type="component" value="Unplaced"/>
</dbReference>
<name>A0A6A6Y7L7_9PEZI</name>
<sequence>MLEKLRLPPKTPAPTGLLRLPFEILLQIYYHCIPRKRIIEVAHLCFIPQWLPDLEDGQDFEDDNSIFLLSKQISEEALDVLYGDNVFKLYLHGEGESYLKKNFSHQNRQRMKYLLLIARPRGVSYTPENRVDDVLWRCMLPHLKGLRIVAEQPVKERSYYGAPTHKQEMDCWINWFPPYMQCLGQYLVRETKIEVDANDHAETEELVKKCLPYGYQKIQCHLVGDLIFKRGQYSWESGY</sequence>